<dbReference type="SUPFAM" id="SSF89447">
    <property type="entry name" value="AbrB/MazE/MraZ-like"/>
    <property type="match status" value="1"/>
</dbReference>
<comment type="caution">
    <text evidence="4">The sequence shown here is derived from an EMBL/GenBank/DDBJ whole genome shotgun (WGS) entry which is preliminary data.</text>
</comment>
<dbReference type="Gene3D" id="2.10.260.10">
    <property type="match status" value="1"/>
</dbReference>
<keyword evidence="5" id="KW-1185">Reference proteome</keyword>
<reference evidence="5" key="1">
    <citation type="journal article" date="2019" name="Int. J. Syst. Evol. Microbiol.">
        <title>The Global Catalogue of Microorganisms (GCM) 10K type strain sequencing project: providing services to taxonomists for standard genome sequencing and annotation.</title>
        <authorList>
            <consortium name="The Broad Institute Genomics Platform"/>
            <consortium name="The Broad Institute Genome Sequencing Center for Infectious Disease"/>
            <person name="Wu L."/>
            <person name="Ma J."/>
        </authorList>
    </citation>
    <scope>NUCLEOTIDE SEQUENCE [LARGE SCALE GENOMIC DNA]</scope>
    <source>
        <strain evidence="5">JCM 17804</strain>
    </source>
</reference>
<dbReference type="EMBL" id="BAABGJ010000076">
    <property type="protein sequence ID" value="GAA4352365.1"/>
    <property type="molecule type" value="Genomic_DNA"/>
</dbReference>
<dbReference type="InterPro" id="IPR007159">
    <property type="entry name" value="SpoVT-AbrB_dom"/>
</dbReference>
<dbReference type="InterPro" id="IPR037914">
    <property type="entry name" value="SpoVT-AbrB_sf"/>
</dbReference>
<dbReference type="RefSeq" id="WP_345540306.1">
    <property type="nucleotide sequence ID" value="NZ_BAABGJ010000076.1"/>
</dbReference>
<name>A0ABP8I6D6_9BURK</name>
<dbReference type="Pfam" id="PF04014">
    <property type="entry name" value="MazE_antitoxin"/>
    <property type="match status" value="1"/>
</dbReference>
<evidence type="ECO:0000256" key="1">
    <source>
        <dbReference type="PROSITE-ProRule" id="PRU01076"/>
    </source>
</evidence>
<dbReference type="SMART" id="SM00966">
    <property type="entry name" value="SpoVT_AbrB"/>
    <property type="match status" value="1"/>
</dbReference>
<evidence type="ECO:0000313" key="4">
    <source>
        <dbReference type="EMBL" id="GAA4352365.1"/>
    </source>
</evidence>
<keyword evidence="1 4" id="KW-0238">DNA-binding</keyword>
<dbReference type="PROSITE" id="PS51740">
    <property type="entry name" value="SPOVT_ABRB"/>
    <property type="match status" value="1"/>
</dbReference>
<dbReference type="GO" id="GO:0003677">
    <property type="term" value="F:DNA binding"/>
    <property type="evidence" value="ECO:0007669"/>
    <property type="project" value="UniProtKB-KW"/>
</dbReference>
<evidence type="ECO:0000256" key="2">
    <source>
        <dbReference type="SAM" id="MobiDB-lite"/>
    </source>
</evidence>
<protein>
    <submittedName>
        <fullName evidence="4">AbrB/MazE/SpoVT family DNA-binding domain-containing protein</fullName>
    </submittedName>
</protein>
<feature type="domain" description="SpoVT-AbrB" evidence="3">
    <location>
        <begin position="1"/>
        <end position="46"/>
    </location>
</feature>
<dbReference type="NCBIfam" id="TIGR01439">
    <property type="entry name" value="lp_hng_hel_AbrB"/>
    <property type="match status" value="1"/>
</dbReference>
<dbReference type="Proteomes" id="UP001500975">
    <property type="component" value="Unassembled WGS sequence"/>
</dbReference>
<accession>A0ABP8I6D6</accession>
<proteinExistence type="predicted"/>
<feature type="region of interest" description="Disordered" evidence="2">
    <location>
        <begin position="45"/>
        <end position="86"/>
    </location>
</feature>
<evidence type="ECO:0000259" key="3">
    <source>
        <dbReference type="PROSITE" id="PS51740"/>
    </source>
</evidence>
<sequence>MQTTLTSKGQMTLPSAARARLGLEAGDRLLVTVLDDDTIILKRPPSTPAKKLRGLLPQPTRARSVEEMDAGIADHLRDKHRTGLKK</sequence>
<organism evidence="4 5">
    <name type="scientific">Variovorax defluvii</name>
    <dbReference type="NCBI Taxonomy" id="913761"/>
    <lineage>
        <taxon>Bacteria</taxon>
        <taxon>Pseudomonadati</taxon>
        <taxon>Pseudomonadota</taxon>
        <taxon>Betaproteobacteria</taxon>
        <taxon>Burkholderiales</taxon>
        <taxon>Comamonadaceae</taxon>
        <taxon>Variovorax</taxon>
    </lineage>
</organism>
<gene>
    <name evidence="4" type="ORF">GCM10023165_41510</name>
</gene>
<evidence type="ECO:0000313" key="5">
    <source>
        <dbReference type="Proteomes" id="UP001500975"/>
    </source>
</evidence>